<keyword evidence="5" id="KW-1185">Reference proteome</keyword>
<dbReference type="AlphaFoldDB" id="A0A4S4D8B0"/>
<accession>A0A4S4D8B0</accession>
<dbReference type="STRING" id="542762.A0A4S4D8B0"/>
<keyword evidence="2" id="KW-0812">Transmembrane</keyword>
<organism evidence="4 5">
    <name type="scientific">Camellia sinensis var. sinensis</name>
    <name type="common">China tea</name>
    <dbReference type="NCBI Taxonomy" id="542762"/>
    <lineage>
        <taxon>Eukaryota</taxon>
        <taxon>Viridiplantae</taxon>
        <taxon>Streptophyta</taxon>
        <taxon>Embryophyta</taxon>
        <taxon>Tracheophyta</taxon>
        <taxon>Spermatophyta</taxon>
        <taxon>Magnoliopsida</taxon>
        <taxon>eudicotyledons</taxon>
        <taxon>Gunneridae</taxon>
        <taxon>Pentapetalae</taxon>
        <taxon>asterids</taxon>
        <taxon>Ericales</taxon>
        <taxon>Theaceae</taxon>
        <taxon>Camellia</taxon>
    </lineage>
</organism>
<feature type="transmembrane region" description="Helical" evidence="2">
    <location>
        <begin position="510"/>
        <end position="533"/>
    </location>
</feature>
<keyword evidence="1" id="KW-0694">RNA-binding</keyword>
<proteinExistence type="predicted"/>
<evidence type="ECO:0000256" key="1">
    <source>
        <dbReference type="PROSITE-ProRule" id="PRU00176"/>
    </source>
</evidence>
<keyword evidence="2" id="KW-1133">Transmembrane helix</keyword>
<dbReference type="SUPFAM" id="SSF53474">
    <property type="entry name" value="alpha/beta-Hydrolases"/>
    <property type="match status" value="1"/>
</dbReference>
<dbReference type="InterPro" id="IPR000504">
    <property type="entry name" value="RRM_dom"/>
</dbReference>
<dbReference type="InterPro" id="IPR012677">
    <property type="entry name" value="Nucleotide-bd_a/b_plait_sf"/>
</dbReference>
<evidence type="ECO:0000313" key="4">
    <source>
        <dbReference type="EMBL" id="THF98213.1"/>
    </source>
</evidence>
<dbReference type="Pfam" id="PF13962">
    <property type="entry name" value="PGG"/>
    <property type="match status" value="1"/>
</dbReference>
<dbReference type="SUPFAM" id="SSF54928">
    <property type="entry name" value="RNA-binding domain, RBD"/>
    <property type="match status" value="1"/>
</dbReference>
<dbReference type="EMBL" id="SDRB02012269">
    <property type="protein sequence ID" value="THF98213.1"/>
    <property type="molecule type" value="Genomic_DNA"/>
</dbReference>
<feature type="transmembrane region" description="Helical" evidence="2">
    <location>
        <begin position="553"/>
        <end position="575"/>
    </location>
</feature>
<dbReference type="PANTHER" id="PTHR43358">
    <property type="entry name" value="ALPHA/BETA-HYDROLASE"/>
    <property type="match status" value="1"/>
</dbReference>
<dbReference type="Gene3D" id="3.30.70.330">
    <property type="match status" value="1"/>
</dbReference>
<evidence type="ECO:0000256" key="2">
    <source>
        <dbReference type="SAM" id="Phobius"/>
    </source>
</evidence>
<gene>
    <name evidence="4" type="ORF">TEA_016576</name>
</gene>
<dbReference type="InterPro" id="IPR052920">
    <property type="entry name" value="DNA-binding_regulatory"/>
</dbReference>
<dbReference type="PROSITE" id="PS50102">
    <property type="entry name" value="RRM"/>
    <property type="match status" value="1"/>
</dbReference>
<keyword evidence="2" id="KW-0472">Membrane</keyword>
<dbReference type="CDD" id="cd00590">
    <property type="entry name" value="RRM_SF"/>
    <property type="match status" value="1"/>
</dbReference>
<dbReference type="PANTHER" id="PTHR43358:SF4">
    <property type="entry name" value="ALPHA_BETA HYDROLASE FOLD-1 DOMAIN-CONTAINING PROTEIN"/>
    <property type="match status" value="1"/>
</dbReference>
<reference evidence="4 5" key="1">
    <citation type="journal article" date="2018" name="Proc. Natl. Acad. Sci. U.S.A.">
        <title>Draft genome sequence of Camellia sinensis var. sinensis provides insights into the evolution of the tea genome and tea quality.</title>
        <authorList>
            <person name="Wei C."/>
            <person name="Yang H."/>
            <person name="Wang S."/>
            <person name="Zhao J."/>
            <person name="Liu C."/>
            <person name="Gao L."/>
            <person name="Xia E."/>
            <person name="Lu Y."/>
            <person name="Tai Y."/>
            <person name="She G."/>
            <person name="Sun J."/>
            <person name="Cao H."/>
            <person name="Tong W."/>
            <person name="Gao Q."/>
            <person name="Li Y."/>
            <person name="Deng W."/>
            <person name="Jiang X."/>
            <person name="Wang W."/>
            <person name="Chen Q."/>
            <person name="Zhang S."/>
            <person name="Li H."/>
            <person name="Wu J."/>
            <person name="Wang P."/>
            <person name="Li P."/>
            <person name="Shi C."/>
            <person name="Zheng F."/>
            <person name="Jian J."/>
            <person name="Huang B."/>
            <person name="Shan D."/>
            <person name="Shi M."/>
            <person name="Fang C."/>
            <person name="Yue Y."/>
            <person name="Li F."/>
            <person name="Li D."/>
            <person name="Wei S."/>
            <person name="Han B."/>
            <person name="Jiang C."/>
            <person name="Yin Y."/>
            <person name="Xia T."/>
            <person name="Zhang Z."/>
            <person name="Bennetzen J.L."/>
            <person name="Zhao S."/>
            <person name="Wan X."/>
        </authorList>
    </citation>
    <scope>NUCLEOTIDE SEQUENCE [LARGE SCALE GENOMIC DNA]</scope>
    <source>
        <strain evidence="5">cv. Shuchazao</strain>
        <tissue evidence="4">Leaf</tissue>
    </source>
</reference>
<dbReference type="InterPro" id="IPR026961">
    <property type="entry name" value="PGG_dom"/>
</dbReference>
<feature type="domain" description="RRM" evidence="3">
    <location>
        <begin position="713"/>
        <end position="791"/>
    </location>
</feature>
<dbReference type="InterPro" id="IPR029058">
    <property type="entry name" value="AB_hydrolase_fold"/>
</dbReference>
<sequence>MSTCLHGFFYHHCHHSNTTTISATTDPLPPSLLLPPLHRHHSTTTFPPLPSPQPLLLHNHYSHYSTTVVTPPLLSLLPPPIFHHRHHHSTTAATNSLPSPIPPLPPLSLYHHHHHLYTTTITTTAATPPLLPPPLHHHYYHHQLSTTTTTITALPLPLPPPPLPFFFHHVPLPGIEPPYSKALSVDDDEKRATKPIAAPPPPPMPVAVTKKHSPPVAFGNPYWTADGLPLGHDNVMGKPLRRAQWDSSLFACLGRNDEFCSSDLEVFEALFLNVEVAISEAAAEAEATSEAEAEAVAVCFAGLLDAGKSLAGLLDCLRLRLGWSALHSVLENALGGGFAVGESRLNMNLKAEYNPKNDLLDQEFMLKGKWYERKDVEVVNSQGDVLQCSHYMPIIRPEGKAMPCIIYCHVNRADASEAAIILLPSNIAVFTLDFSGSRLSGGEHVTLGWNEVTEDPSIAGMVLDSPFSDLVDLMMELVDTFKVRLSKFTPTLPVKAFVPANISKSKETDLIVATLIATVTFAAGITMPGGYIVDHKDLNEGMAVLTRKAAFKAFVITDTIALTLSSFAVLNHLYTMTDHPILLKRQLALAFLCTAYAMMAMLVAFITGTYAVHPTALSLCPKGAKSIVYDLGFADFSSDECTKSVSVSVITLKIKKPFSTFQKSNGFSRGVSKYRGVERKLNLTRMEAGRWNPVLRRRRVGNQGSRSMENGLFTIFVDEIPNSMNPKSLFTLFNKFGVVKDAFIPAKRRKAMRSRFGFVRYDCKAATEMAVFKADGLWCDNKALKVKKAEERILFILTQAVKICSLVCLDLGFAGLSLKSTIHGSQLQSYYAPKKTDLGIGDHLLVIEQVELEYVPEKAEFDGHLDEEFRKVFEKFNFKKIVGFEENDKKDKTIADSASKKVDSDSEEEE</sequence>
<dbReference type="Proteomes" id="UP000306102">
    <property type="component" value="Unassembled WGS sequence"/>
</dbReference>
<comment type="caution">
    <text evidence="4">The sequence shown here is derived from an EMBL/GenBank/DDBJ whole genome shotgun (WGS) entry which is preliminary data.</text>
</comment>
<dbReference type="GO" id="GO:0003723">
    <property type="term" value="F:RNA binding"/>
    <property type="evidence" value="ECO:0007669"/>
    <property type="project" value="UniProtKB-UniRule"/>
</dbReference>
<evidence type="ECO:0000313" key="5">
    <source>
        <dbReference type="Proteomes" id="UP000306102"/>
    </source>
</evidence>
<protein>
    <recommendedName>
        <fullName evidence="3">RRM domain-containing protein</fullName>
    </recommendedName>
</protein>
<evidence type="ECO:0000259" key="3">
    <source>
        <dbReference type="PROSITE" id="PS50102"/>
    </source>
</evidence>
<name>A0A4S4D8B0_CAMSN</name>
<dbReference type="SMART" id="SM00360">
    <property type="entry name" value="RRM"/>
    <property type="match status" value="1"/>
</dbReference>
<dbReference type="InterPro" id="IPR035979">
    <property type="entry name" value="RBD_domain_sf"/>
</dbReference>
<dbReference type="Pfam" id="PF00076">
    <property type="entry name" value="RRM_1"/>
    <property type="match status" value="1"/>
</dbReference>
<feature type="transmembrane region" description="Helical" evidence="2">
    <location>
        <begin position="587"/>
        <end position="612"/>
    </location>
</feature>